<keyword evidence="3" id="KW-1185">Reference proteome</keyword>
<feature type="region of interest" description="Disordered" evidence="1">
    <location>
        <begin position="414"/>
        <end position="450"/>
    </location>
</feature>
<feature type="region of interest" description="Disordered" evidence="1">
    <location>
        <begin position="70"/>
        <end position="128"/>
    </location>
</feature>
<evidence type="ECO:0000313" key="2">
    <source>
        <dbReference type="EMBL" id="CAG5083208.1"/>
    </source>
</evidence>
<protein>
    <submittedName>
        <fullName evidence="2">Oidioi.mRNA.OKI2018_I69.PAR.g10310.t1.cds</fullName>
    </submittedName>
</protein>
<gene>
    <name evidence="2" type="ORF">OKIOD_LOCUS1868</name>
</gene>
<evidence type="ECO:0000256" key="1">
    <source>
        <dbReference type="SAM" id="MobiDB-lite"/>
    </source>
</evidence>
<feature type="region of interest" description="Disordered" evidence="1">
    <location>
        <begin position="198"/>
        <end position="223"/>
    </location>
</feature>
<dbReference type="EMBL" id="OU015568">
    <property type="protein sequence ID" value="CAG5083208.1"/>
    <property type="molecule type" value="Genomic_DNA"/>
</dbReference>
<feature type="compositionally biased region" description="Low complexity" evidence="1">
    <location>
        <begin position="256"/>
        <end position="269"/>
    </location>
</feature>
<accession>A0ABN7RUD9</accession>
<feature type="compositionally biased region" description="Low complexity" evidence="1">
    <location>
        <begin position="198"/>
        <end position="219"/>
    </location>
</feature>
<organism evidence="2 3">
    <name type="scientific">Oikopleura dioica</name>
    <name type="common">Tunicate</name>
    <dbReference type="NCBI Taxonomy" id="34765"/>
    <lineage>
        <taxon>Eukaryota</taxon>
        <taxon>Metazoa</taxon>
        <taxon>Chordata</taxon>
        <taxon>Tunicata</taxon>
        <taxon>Appendicularia</taxon>
        <taxon>Copelata</taxon>
        <taxon>Oikopleuridae</taxon>
        <taxon>Oikopleura</taxon>
    </lineage>
</organism>
<evidence type="ECO:0000313" key="3">
    <source>
        <dbReference type="Proteomes" id="UP001158576"/>
    </source>
</evidence>
<feature type="compositionally biased region" description="Polar residues" evidence="1">
    <location>
        <begin position="79"/>
        <end position="95"/>
    </location>
</feature>
<name>A0ABN7RUD9_OIKDI</name>
<feature type="region of interest" description="Disordered" evidence="1">
    <location>
        <begin position="254"/>
        <end position="280"/>
    </location>
</feature>
<reference evidence="2 3" key="1">
    <citation type="submission" date="2021-04" db="EMBL/GenBank/DDBJ databases">
        <authorList>
            <person name="Bliznina A."/>
        </authorList>
    </citation>
    <scope>NUCLEOTIDE SEQUENCE [LARGE SCALE GENOMIC DNA]</scope>
</reference>
<sequence length="619" mass="67030">MYDGYSLQDALMRHAHAKQGLPNGGRVPFLPGIPGLSSSWEGFNPLAQGASNAHRPFHVQHFLKQAAAAQQQLQRKLAETSSHLKSPPRSSTSSFPEIPSLPAPFRAGLSADLDTPNGKKRRGNYASYTPQQRIEIGAFSIEYGTGKASKQFALPESTARGFRDKLMKILQDGSEGIPLEPERISRLRVLIETNTSLSGGSGTIPSPTLPSTTSPSKIPALPAPHQLFRPHLEFLENTSKLNDSNASIKIEDVSSDADSGHSSANSSNSEAKKSPSQTNATADMRSLLDKLQSYNRLRTESLERNYSSILQPNASIVGQKRSCGDEALDSDHAAKRLRLPSQTLAHSSPDQKKAIRRALYQDNTAPNPSGCGTSELDASVQIDSHFGMSARTAAKMVVTHAPSDISSIQGDLTDLTERDCQTPTSDISVESEEKPVNQVEQNQDEKSAPASVAVEIGDSEASKLLGQIEESLDKVTGAVTQRPASFTARLLATQTQLVKFVADCEVKILDESKERMKLAMEVDQMKKSQIKQAQLIDVLTKELMATSNKVEALENSAKNTPNDPVGNTVGDLVSLLKKPENMQKMTEQKPLPKMTTLDVDDCDIAALVDAIGDQMSKQK</sequence>
<proteinExistence type="predicted"/>
<dbReference type="Proteomes" id="UP001158576">
    <property type="component" value="Chromosome PAR"/>
</dbReference>